<dbReference type="Pfam" id="PF00872">
    <property type="entry name" value="Transposase_mut"/>
    <property type="match status" value="1"/>
</dbReference>
<dbReference type="InterPro" id="IPR001207">
    <property type="entry name" value="Transposase_mutator"/>
</dbReference>
<gene>
    <name evidence="7" type="ORF">QJU78_10060</name>
</gene>
<evidence type="ECO:0000256" key="5">
    <source>
        <dbReference type="ARBA" id="ARBA00023172"/>
    </source>
</evidence>
<dbReference type="AlphaFoldDB" id="A0AAW8CSW1"/>
<name>A0AAW8CSW1_9PAST</name>
<sequence length="162" mass="18425">MEALLEQLDSQEDIANATQLLHKRFFEKSLNAELDVHLGYQKNTMRKGSNARNGVTTKTVYSEEGKFSIGTPRDREGTFEPEIIKKRQTRVPTLDSKIIHLYSQGMSTREITETVSELYGTEVFPALISIGITQIRQSGRGLTTQRFSEETWFASVRKLPVK</sequence>
<keyword evidence="5 6" id="KW-0233">DNA recombination</keyword>
<evidence type="ECO:0000256" key="3">
    <source>
        <dbReference type="ARBA" id="ARBA00022578"/>
    </source>
</evidence>
<dbReference type="PANTHER" id="PTHR33217">
    <property type="entry name" value="TRANSPOSASE FOR INSERTION SEQUENCE ELEMENT IS1081"/>
    <property type="match status" value="1"/>
</dbReference>
<evidence type="ECO:0000313" key="7">
    <source>
        <dbReference type="EMBL" id="MDP8188098.1"/>
    </source>
</evidence>
<comment type="similarity">
    <text evidence="2 6">Belongs to the transposase mutator family.</text>
</comment>
<comment type="function">
    <text evidence="1 6">Required for the transposition of the insertion element.</text>
</comment>
<accession>A0AAW8CSW1</accession>
<comment type="caution">
    <text evidence="7">The sequence shown here is derived from an EMBL/GenBank/DDBJ whole genome shotgun (WGS) entry which is preliminary data.</text>
</comment>
<protein>
    <recommendedName>
        <fullName evidence="6">Mutator family transposase</fullName>
    </recommendedName>
</protein>
<dbReference type="GO" id="GO:0003677">
    <property type="term" value="F:DNA binding"/>
    <property type="evidence" value="ECO:0007669"/>
    <property type="project" value="UniProtKB-UniRule"/>
</dbReference>
<proteinExistence type="inferred from homology"/>
<organism evidence="7 8">
    <name type="scientific">Pasteurella atlantica</name>
    <dbReference type="NCBI Taxonomy" id="2827233"/>
    <lineage>
        <taxon>Bacteria</taxon>
        <taxon>Pseudomonadati</taxon>
        <taxon>Pseudomonadota</taxon>
        <taxon>Gammaproteobacteria</taxon>
        <taxon>Pasteurellales</taxon>
        <taxon>Pasteurellaceae</taxon>
        <taxon>Pasteurella</taxon>
    </lineage>
</organism>
<evidence type="ECO:0000256" key="2">
    <source>
        <dbReference type="ARBA" id="ARBA00010961"/>
    </source>
</evidence>
<dbReference type="EMBL" id="JASAYJ010000028">
    <property type="protein sequence ID" value="MDP8188098.1"/>
    <property type="molecule type" value="Genomic_DNA"/>
</dbReference>
<keyword evidence="6" id="KW-0814">Transposable element</keyword>
<evidence type="ECO:0000256" key="1">
    <source>
        <dbReference type="ARBA" id="ARBA00002190"/>
    </source>
</evidence>
<evidence type="ECO:0000256" key="4">
    <source>
        <dbReference type="ARBA" id="ARBA00023125"/>
    </source>
</evidence>
<dbReference type="PANTHER" id="PTHR33217:SF5">
    <property type="entry name" value="MUTATOR FAMILY TRANSPOSASE"/>
    <property type="match status" value="1"/>
</dbReference>
<dbReference type="GO" id="GO:0006313">
    <property type="term" value="P:DNA transposition"/>
    <property type="evidence" value="ECO:0007669"/>
    <property type="project" value="UniProtKB-UniRule"/>
</dbReference>
<dbReference type="Proteomes" id="UP001230466">
    <property type="component" value="Unassembled WGS sequence"/>
</dbReference>
<reference evidence="7" key="1">
    <citation type="journal article" date="2023" name="Front. Microbiol.">
        <title>Phylogeography and host specificity of Pasteurellaceae pathogenic to sea-farmed fish in the north-east Atlantic.</title>
        <authorList>
            <person name="Gulla S."/>
            <person name="Colquhoun D.J."/>
            <person name="Olsen A.B."/>
            <person name="Spilsberg B."/>
            <person name="Lagesen K."/>
            <person name="Aakesson C.P."/>
            <person name="Strom S."/>
            <person name="Manji F."/>
            <person name="Birkbeck T.H."/>
            <person name="Nilsen H.K."/>
        </authorList>
    </citation>
    <scope>NUCLEOTIDE SEQUENCE</scope>
    <source>
        <strain evidence="7">VIB1234</strain>
    </source>
</reference>
<dbReference type="GO" id="GO:0004803">
    <property type="term" value="F:transposase activity"/>
    <property type="evidence" value="ECO:0007669"/>
    <property type="project" value="UniProtKB-UniRule"/>
</dbReference>
<evidence type="ECO:0000256" key="6">
    <source>
        <dbReference type="RuleBase" id="RU365089"/>
    </source>
</evidence>
<keyword evidence="3 6" id="KW-0815">Transposition</keyword>
<evidence type="ECO:0000313" key="8">
    <source>
        <dbReference type="Proteomes" id="UP001230466"/>
    </source>
</evidence>
<keyword evidence="4 6" id="KW-0238">DNA-binding</keyword>